<comment type="similarity">
    <text evidence="1 8 9">Belongs to the class-I aminoacyl-tRNA synthetase family.</text>
</comment>
<dbReference type="SUPFAM" id="SSF55190">
    <property type="entry name" value="Arginyl-tRNA synthetase (ArgRS), N-terminal 'additional' domain"/>
    <property type="match status" value="1"/>
</dbReference>
<feature type="domain" description="DALR anticodon binding" evidence="10">
    <location>
        <begin position="449"/>
        <end position="563"/>
    </location>
</feature>
<comment type="subcellular location">
    <subcellularLocation>
        <location evidence="8">Cytoplasm</location>
    </subcellularLocation>
</comment>
<dbReference type="InterPro" id="IPR001278">
    <property type="entry name" value="Arg-tRNA-ligase"/>
</dbReference>
<dbReference type="InterPro" id="IPR036695">
    <property type="entry name" value="Arg-tRNA-synth_N_sf"/>
</dbReference>
<dbReference type="InterPro" id="IPR008909">
    <property type="entry name" value="DALR_anticod-bd"/>
</dbReference>
<dbReference type="Gene3D" id="3.40.50.620">
    <property type="entry name" value="HUPs"/>
    <property type="match status" value="1"/>
</dbReference>
<dbReference type="SUPFAM" id="SSF47323">
    <property type="entry name" value="Anticodon-binding domain of a subclass of class I aminoacyl-tRNA synthetases"/>
    <property type="match status" value="1"/>
</dbReference>
<evidence type="ECO:0000259" key="11">
    <source>
        <dbReference type="SMART" id="SM01016"/>
    </source>
</evidence>
<dbReference type="GO" id="GO:0005737">
    <property type="term" value="C:cytoplasm"/>
    <property type="evidence" value="ECO:0007669"/>
    <property type="project" value="UniProtKB-SubCell"/>
</dbReference>
<dbReference type="PANTHER" id="PTHR11956">
    <property type="entry name" value="ARGINYL-TRNA SYNTHETASE"/>
    <property type="match status" value="1"/>
</dbReference>
<dbReference type="InterPro" id="IPR035684">
    <property type="entry name" value="ArgRS_core"/>
</dbReference>
<comment type="caution">
    <text evidence="12">The sequence shown here is derived from an EMBL/GenBank/DDBJ whole genome shotgun (WGS) entry which is preliminary data.</text>
</comment>
<dbReference type="Pfam" id="PF00750">
    <property type="entry name" value="tRNA-synt_1d"/>
    <property type="match status" value="1"/>
</dbReference>
<dbReference type="AlphaFoldDB" id="U2EES7"/>
<dbReference type="FunFam" id="3.40.50.620:FF:000116">
    <property type="entry name" value="Arginine--tRNA ligase"/>
    <property type="match status" value="1"/>
</dbReference>
<dbReference type="SMART" id="SM00836">
    <property type="entry name" value="DALR_1"/>
    <property type="match status" value="1"/>
</dbReference>
<dbReference type="Gene3D" id="3.30.1360.70">
    <property type="entry name" value="Arginyl tRNA synthetase N-terminal domain"/>
    <property type="match status" value="1"/>
</dbReference>
<dbReference type="GO" id="GO:0004814">
    <property type="term" value="F:arginine-tRNA ligase activity"/>
    <property type="evidence" value="ECO:0007669"/>
    <property type="project" value="UniProtKB-UniRule"/>
</dbReference>
<dbReference type="Pfam" id="PF03485">
    <property type="entry name" value="Arg_tRNA_synt_N"/>
    <property type="match status" value="1"/>
</dbReference>
<dbReference type="GO" id="GO:0005524">
    <property type="term" value="F:ATP binding"/>
    <property type="evidence" value="ECO:0007669"/>
    <property type="project" value="UniProtKB-UniRule"/>
</dbReference>
<sequence>MIKEIKLELETLLIEQYHYYIKIEEPNDRTLADIAIPLFVIAKDLKKKLPLIFDEIKDIIKKSDINHTISTIKFKNGYLNIKLNKDEITQKVIEHTQKLMKANTTFTKGKGKTVVFDYSSPNIAKSFSVGHLRSTIIGNALANIYNKLGFNVVRINHLGDWGTQFGKMIVAYEKWGNEDQVRNNPIEELSKLYVQFHNEAKTNTSLEDEARLAFALLEQGKEPYNSLWKWFREESLKEFMTMYHLLGVSFDSFNGEAFYNDQLESVVNRLEEKSLLKYDDGAYIVDLAKEEMPPAMIKKSDGASLYITRDLAALFYRKETYDFSETIYVVGNEQTLHFKQLKMVAKKLDFKDYNAIKHVNFGLVLQDGKKMSTRKGKIKKLYDVLKEAINQSKETILNKNSQIKNVDEVAKAIGVSAIIYNDLKNDRTRNVEFNLGHMLNFDGMTGPYLQYTRVRMNSILSKKPITTERFNNRLLDQSIYYELIYLIGQYEETLEKAKKQLDPSIIARYAYQIAKEFNKIYSIDKFLVLGKEETNTKLILLECTQFILDECLKILGMKILNKM</sequence>
<dbReference type="SMART" id="SM01016">
    <property type="entry name" value="Arg_tRNA_synt_N"/>
    <property type="match status" value="1"/>
</dbReference>
<comment type="subunit">
    <text evidence="8">Monomer.</text>
</comment>
<comment type="catalytic activity">
    <reaction evidence="7 8">
        <text>tRNA(Arg) + L-arginine + ATP = L-arginyl-tRNA(Arg) + AMP + diphosphate</text>
        <dbReference type="Rhea" id="RHEA:20301"/>
        <dbReference type="Rhea" id="RHEA-COMP:9658"/>
        <dbReference type="Rhea" id="RHEA-COMP:9673"/>
        <dbReference type="ChEBI" id="CHEBI:30616"/>
        <dbReference type="ChEBI" id="CHEBI:32682"/>
        <dbReference type="ChEBI" id="CHEBI:33019"/>
        <dbReference type="ChEBI" id="CHEBI:78442"/>
        <dbReference type="ChEBI" id="CHEBI:78513"/>
        <dbReference type="ChEBI" id="CHEBI:456215"/>
        <dbReference type="EC" id="6.1.1.19"/>
    </reaction>
</comment>
<evidence type="ECO:0000256" key="3">
    <source>
        <dbReference type="ARBA" id="ARBA00022741"/>
    </source>
</evidence>
<keyword evidence="13" id="KW-1185">Reference proteome</keyword>
<evidence type="ECO:0000259" key="10">
    <source>
        <dbReference type="SMART" id="SM00836"/>
    </source>
</evidence>
<dbReference type="CDD" id="cd00671">
    <property type="entry name" value="ArgRS_core"/>
    <property type="match status" value="1"/>
</dbReference>
<evidence type="ECO:0000256" key="9">
    <source>
        <dbReference type="RuleBase" id="RU363038"/>
    </source>
</evidence>
<dbReference type="PANTHER" id="PTHR11956:SF5">
    <property type="entry name" value="ARGININE--TRNA LIGASE, CYTOPLASMIC"/>
    <property type="match status" value="1"/>
</dbReference>
<feature type="short sequence motif" description="'HIGH' region" evidence="8">
    <location>
        <begin position="121"/>
        <end position="131"/>
    </location>
</feature>
<dbReference type="EMBL" id="AFNU02000002">
    <property type="protein sequence ID" value="ERJ13201.1"/>
    <property type="molecule type" value="Genomic_DNA"/>
</dbReference>
<dbReference type="GO" id="GO:0006420">
    <property type="term" value="P:arginyl-tRNA aminoacylation"/>
    <property type="evidence" value="ECO:0007669"/>
    <property type="project" value="UniProtKB-UniRule"/>
</dbReference>
<reference evidence="12 13" key="2">
    <citation type="journal article" date="2013" name="PLoS ONE">
        <title>INDIGO - INtegrated Data Warehouse of MIcrobial GenOmes with Examples from the Red Sea Extremophiles.</title>
        <authorList>
            <person name="Alam I."/>
            <person name="Antunes A."/>
            <person name="Kamau A.A."/>
            <person name="Ba Alawi W."/>
            <person name="Kalkatawi M."/>
            <person name="Stingl U."/>
            <person name="Bajic V.B."/>
        </authorList>
    </citation>
    <scope>NUCLEOTIDE SEQUENCE [LARGE SCALE GENOMIC DNA]</scope>
    <source>
        <strain evidence="12 13">SSD-17B</strain>
    </source>
</reference>
<accession>U2EES7</accession>
<dbReference type="Proteomes" id="UP000005707">
    <property type="component" value="Unassembled WGS sequence"/>
</dbReference>
<dbReference type="NCBIfam" id="TIGR00456">
    <property type="entry name" value="argS"/>
    <property type="match status" value="1"/>
</dbReference>
<dbReference type="Pfam" id="PF05746">
    <property type="entry name" value="DALR_1"/>
    <property type="match status" value="1"/>
</dbReference>
<feature type="domain" description="Arginyl tRNA synthetase N-terminal" evidence="11">
    <location>
        <begin position="3"/>
        <end position="83"/>
    </location>
</feature>
<name>U2EES7_9MOLU</name>
<evidence type="ECO:0000256" key="6">
    <source>
        <dbReference type="ARBA" id="ARBA00023146"/>
    </source>
</evidence>
<evidence type="ECO:0000256" key="5">
    <source>
        <dbReference type="ARBA" id="ARBA00022917"/>
    </source>
</evidence>
<keyword evidence="5 8" id="KW-0648">Protein biosynthesis</keyword>
<keyword evidence="6 8" id="KW-0030">Aminoacyl-tRNA synthetase</keyword>
<dbReference type="InParanoid" id="U2EES7"/>
<dbReference type="RefSeq" id="WP_008826789.1">
    <property type="nucleotide sequence ID" value="NZ_AFNU02000002.1"/>
</dbReference>
<dbReference type="InterPro" id="IPR009080">
    <property type="entry name" value="tRNAsynth_Ia_anticodon-bd"/>
</dbReference>
<dbReference type="PRINTS" id="PR01038">
    <property type="entry name" value="TRNASYNTHARG"/>
</dbReference>
<dbReference type="InterPro" id="IPR014729">
    <property type="entry name" value="Rossmann-like_a/b/a_fold"/>
</dbReference>
<evidence type="ECO:0000313" key="12">
    <source>
        <dbReference type="EMBL" id="ERJ13201.1"/>
    </source>
</evidence>
<protein>
    <recommendedName>
        <fullName evidence="8">Arginine--tRNA ligase</fullName>
        <ecNumber evidence="8">6.1.1.19</ecNumber>
    </recommendedName>
    <alternativeName>
        <fullName evidence="8">Arginyl-tRNA synthetase</fullName>
        <shortName evidence="8">ArgRS</shortName>
    </alternativeName>
</protein>
<keyword evidence="8" id="KW-0963">Cytoplasm</keyword>
<dbReference type="eggNOG" id="COG0018">
    <property type="taxonomic scope" value="Bacteria"/>
</dbReference>
<dbReference type="Gene3D" id="1.10.730.10">
    <property type="entry name" value="Isoleucyl-tRNA Synthetase, Domain 1"/>
    <property type="match status" value="1"/>
</dbReference>
<dbReference type="InterPro" id="IPR005148">
    <property type="entry name" value="Arg-tRNA-synth_N"/>
</dbReference>
<evidence type="ECO:0000256" key="2">
    <source>
        <dbReference type="ARBA" id="ARBA00022598"/>
    </source>
</evidence>
<evidence type="ECO:0000256" key="8">
    <source>
        <dbReference type="HAMAP-Rule" id="MF_00123"/>
    </source>
</evidence>
<keyword evidence="3 8" id="KW-0547">Nucleotide-binding</keyword>
<gene>
    <name evidence="8 12" type="primary">argS</name>
    <name evidence="12" type="ORF">HLPCO_000820</name>
</gene>
<organism evidence="12 13">
    <name type="scientific">Haloplasma contractile SSD-17B</name>
    <dbReference type="NCBI Taxonomy" id="1033810"/>
    <lineage>
        <taxon>Bacteria</taxon>
        <taxon>Bacillati</taxon>
        <taxon>Mycoplasmatota</taxon>
        <taxon>Mollicutes</taxon>
        <taxon>Haloplasmatales</taxon>
        <taxon>Haloplasmataceae</taxon>
        <taxon>Haloplasma</taxon>
    </lineage>
</organism>
<proteinExistence type="inferred from homology"/>
<evidence type="ECO:0000256" key="4">
    <source>
        <dbReference type="ARBA" id="ARBA00022840"/>
    </source>
</evidence>
<evidence type="ECO:0000313" key="13">
    <source>
        <dbReference type="Proteomes" id="UP000005707"/>
    </source>
</evidence>
<dbReference type="STRING" id="1033810.HLPCO_000820"/>
<evidence type="ECO:0000256" key="1">
    <source>
        <dbReference type="ARBA" id="ARBA00005594"/>
    </source>
</evidence>
<keyword evidence="2 8" id="KW-0436">Ligase</keyword>
<dbReference type="SUPFAM" id="SSF52374">
    <property type="entry name" value="Nucleotidylyl transferase"/>
    <property type="match status" value="1"/>
</dbReference>
<reference evidence="12 13" key="1">
    <citation type="journal article" date="2011" name="J. Bacteriol.">
        <title>Genome sequence of Haloplasma contractile, an unusual contractile bacterium from a deep-sea anoxic brine lake.</title>
        <authorList>
            <person name="Antunes A."/>
            <person name="Alam I."/>
            <person name="El Dorry H."/>
            <person name="Siam R."/>
            <person name="Robertson A."/>
            <person name="Bajic V.B."/>
            <person name="Stingl U."/>
        </authorList>
    </citation>
    <scope>NUCLEOTIDE SEQUENCE [LARGE SCALE GENOMIC DNA]</scope>
    <source>
        <strain evidence="12 13">SSD-17B</strain>
    </source>
</reference>
<dbReference type="EC" id="6.1.1.19" evidence="8"/>
<keyword evidence="4 8" id="KW-0067">ATP-binding</keyword>
<dbReference type="HAMAP" id="MF_00123">
    <property type="entry name" value="Arg_tRNA_synth"/>
    <property type="match status" value="1"/>
</dbReference>
<dbReference type="OrthoDB" id="9805987at2"/>
<evidence type="ECO:0000256" key="7">
    <source>
        <dbReference type="ARBA" id="ARBA00049339"/>
    </source>
</evidence>